<reference evidence="2 3" key="1">
    <citation type="submission" date="2024-06" db="EMBL/GenBank/DDBJ databases">
        <title>The Natural Products Discovery Center: Release of the First 8490 Sequenced Strains for Exploring Actinobacteria Biosynthetic Diversity.</title>
        <authorList>
            <person name="Kalkreuter E."/>
            <person name="Kautsar S.A."/>
            <person name="Yang D."/>
            <person name="Bader C.D."/>
            <person name="Teijaro C.N."/>
            <person name="Fluegel L."/>
            <person name="Davis C.M."/>
            <person name="Simpson J.R."/>
            <person name="Lauterbach L."/>
            <person name="Steele A.D."/>
            <person name="Gui C."/>
            <person name="Meng S."/>
            <person name="Li G."/>
            <person name="Viehrig K."/>
            <person name="Ye F."/>
            <person name="Su P."/>
            <person name="Kiefer A.F."/>
            <person name="Nichols A."/>
            <person name="Cepeda A.J."/>
            <person name="Yan W."/>
            <person name="Fan B."/>
            <person name="Jiang Y."/>
            <person name="Adhikari A."/>
            <person name="Zheng C.-J."/>
            <person name="Schuster L."/>
            <person name="Cowan T.M."/>
            <person name="Smanski M.J."/>
            <person name="Chevrette M.G."/>
            <person name="De Carvalho L.P.S."/>
            <person name="Shen B."/>
        </authorList>
    </citation>
    <scope>NUCLEOTIDE SEQUENCE [LARGE SCALE GENOMIC DNA]</scope>
    <source>
        <strain evidence="2 3">NPDC050100</strain>
    </source>
</reference>
<evidence type="ECO:0000313" key="2">
    <source>
        <dbReference type="EMBL" id="MEV0974924.1"/>
    </source>
</evidence>
<feature type="transmembrane region" description="Helical" evidence="1">
    <location>
        <begin position="82"/>
        <end position="100"/>
    </location>
</feature>
<keyword evidence="1" id="KW-1133">Transmembrane helix</keyword>
<dbReference type="EMBL" id="JBFALK010000037">
    <property type="protein sequence ID" value="MEV0974924.1"/>
    <property type="molecule type" value="Genomic_DNA"/>
</dbReference>
<accession>A0ABV3GTI1</accession>
<organism evidence="2 3">
    <name type="scientific">Microtetraspora glauca</name>
    <dbReference type="NCBI Taxonomy" id="1996"/>
    <lineage>
        <taxon>Bacteria</taxon>
        <taxon>Bacillati</taxon>
        <taxon>Actinomycetota</taxon>
        <taxon>Actinomycetes</taxon>
        <taxon>Streptosporangiales</taxon>
        <taxon>Streptosporangiaceae</taxon>
        <taxon>Microtetraspora</taxon>
    </lineage>
</organism>
<evidence type="ECO:0000256" key="1">
    <source>
        <dbReference type="SAM" id="Phobius"/>
    </source>
</evidence>
<keyword evidence="3" id="KW-1185">Reference proteome</keyword>
<protein>
    <submittedName>
        <fullName evidence="2">Uncharacterized protein</fullName>
    </submittedName>
</protein>
<keyword evidence="1" id="KW-0812">Transmembrane</keyword>
<dbReference type="RefSeq" id="WP_061254209.1">
    <property type="nucleotide sequence ID" value="NZ_JBFALK010000037.1"/>
</dbReference>
<name>A0ABV3GTI1_MICGL</name>
<feature type="transmembrane region" description="Helical" evidence="1">
    <location>
        <begin position="53"/>
        <end position="76"/>
    </location>
</feature>
<feature type="transmembrane region" description="Helical" evidence="1">
    <location>
        <begin position="12"/>
        <end position="41"/>
    </location>
</feature>
<evidence type="ECO:0000313" key="3">
    <source>
        <dbReference type="Proteomes" id="UP001551675"/>
    </source>
</evidence>
<sequence>MPTTPPEERPGWGALFALTFLWLVGTPVLALLTFSYGFALMGATPANKSLSEVCAIATMVLGLGAPPVSCVLALVFRRRIAATVYGLISAALFVLAIIVVSRARG</sequence>
<proteinExistence type="predicted"/>
<comment type="caution">
    <text evidence="2">The sequence shown here is derived from an EMBL/GenBank/DDBJ whole genome shotgun (WGS) entry which is preliminary data.</text>
</comment>
<keyword evidence="1" id="KW-0472">Membrane</keyword>
<gene>
    <name evidence="2" type="ORF">AB0I59_40585</name>
</gene>
<dbReference type="Proteomes" id="UP001551675">
    <property type="component" value="Unassembled WGS sequence"/>
</dbReference>